<keyword evidence="2" id="KW-1185">Reference proteome</keyword>
<evidence type="ECO:0000313" key="2">
    <source>
        <dbReference type="Proteomes" id="UP001164539"/>
    </source>
</evidence>
<dbReference type="EMBL" id="CM051397">
    <property type="protein sequence ID" value="KAJ4719895.1"/>
    <property type="molecule type" value="Genomic_DNA"/>
</dbReference>
<accession>A0ACC1YBE4</accession>
<protein>
    <submittedName>
        <fullName evidence="1">Protein INVOLVED IN DE NOVO 2-like</fullName>
    </submittedName>
</protein>
<gene>
    <name evidence="1" type="ORF">OWV82_007808</name>
</gene>
<evidence type="ECO:0000313" key="1">
    <source>
        <dbReference type="EMBL" id="KAJ4719895.1"/>
    </source>
</evidence>
<name>A0ACC1YBE4_MELAZ</name>
<reference evidence="1 2" key="1">
    <citation type="journal article" date="2023" name="Science">
        <title>Complex scaffold remodeling in plant triterpene biosynthesis.</title>
        <authorList>
            <person name="De La Pena R."/>
            <person name="Hodgson H."/>
            <person name="Liu J.C."/>
            <person name="Stephenson M.J."/>
            <person name="Martin A.C."/>
            <person name="Owen C."/>
            <person name="Harkess A."/>
            <person name="Leebens-Mack J."/>
            <person name="Jimenez L.E."/>
            <person name="Osbourn A."/>
            <person name="Sattely E.S."/>
        </authorList>
    </citation>
    <scope>NUCLEOTIDE SEQUENCE [LARGE SCALE GENOMIC DNA]</scope>
    <source>
        <strain evidence="2">cv. JPN11</strain>
        <tissue evidence="1">Leaf</tissue>
    </source>
</reference>
<organism evidence="1 2">
    <name type="scientific">Melia azedarach</name>
    <name type="common">Chinaberry tree</name>
    <dbReference type="NCBI Taxonomy" id="155640"/>
    <lineage>
        <taxon>Eukaryota</taxon>
        <taxon>Viridiplantae</taxon>
        <taxon>Streptophyta</taxon>
        <taxon>Embryophyta</taxon>
        <taxon>Tracheophyta</taxon>
        <taxon>Spermatophyta</taxon>
        <taxon>Magnoliopsida</taxon>
        <taxon>eudicotyledons</taxon>
        <taxon>Gunneridae</taxon>
        <taxon>Pentapetalae</taxon>
        <taxon>rosids</taxon>
        <taxon>malvids</taxon>
        <taxon>Sapindales</taxon>
        <taxon>Meliaceae</taxon>
        <taxon>Melia</taxon>
    </lineage>
</organism>
<proteinExistence type="predicted"/>
<comment type="caution">
    <text evidence="1">The sequence shown here is derived from an EMBL/GenBank/DDBJ whole genome shotgun (WGS) entry which is preliminary data.</text>
</comment>
<dbReference type="Proteomes" id="UP001164539">
    <property type="component" value="Chromosome 4"/>
</dbReference>
<sequence length="643" mass="74255">MGSSMDHSSEEDSDISESEMTEYGEKSYEKLKSGNHNVKISEDAFTCPYCPKKRKQDYLYKDILQHASGVGNSTSNKRSAKEKANHLALAKYLEKDLGDGGSPSKPVNGGDPMIGCSHDEKFVWPWTGIVVNIPTRRAEDGRSVGESGSKLRDELIRRGFNPTRVHPLWNFRGHSGCAVVEFHKDWPGLHNAMSFEKAYEADHHGKKDWYAGNKEKTGLYAWVARSDDYTLNNIIGEHLRKIGDLKTISDMMEEEARKQDLLVSNLTNVIEVKNKHLEEMKKRCTETSNSVEKLIEEKDRLLQAYNEEIKKIQLSARDHFQRIFSDHEKLKLQLESQKKELELRGVELEKREARNENDRKTLAEEIEKNVSRNSSLQLAAKEQQKADENVRKLAEDQKKQKEDLHNRIIQLEKQLDAKQALELEIERLRGTLNVMKHMGDDDDIEVLQKMDTVIKDLREKEGELDDLESLNQTLIIRERKSNDELQDARKELINAIKELSTRGHIGVKRMGELDSEPFLAAMKRKYNEEEAEERASELCSLWEEYLKDPDWHPFKVVKAEGKHKEVINEDDEKLEGMKRELGEEVYKAVTNSLVEINEYNPSGRYIISELWNYKEGRKASLQQGVAFLLRQWQLLIQRKGPIA</sequence>